<dbReference type="RefSeq" id="WP_355401885.1">
    <property type="nucleotide sequence ID" value="NZ_JBEGHN010000011.1"/>
</dbReference>
<proteinExistence type="predicted"/>
<gene>
    <name evidence="1" type="ORF">ABZZ21_33465</name>
</gene>
<sequence length="103" mass="11060">MADPSASEPGPLTGRWRRVSDSDCARAYPAGLVIGPGSRYRAVGGGDRGLPVWDVGTARMPDETTLTMSTSSDELVSYRLDATADRFTVTTPDGCTLTYERED</sequence>
<evidence type="ECO:0000313" key="1">
    <source>
        <dbReference type="EMBL" id="MET9849376.1"/>
    </source>
</evidence>
<accession>A0ABV2V6C8</accession>
<dbReference type="EMBL" id="JBEXPZ010000052">
    <property type="protein sequence ID" value="MET9849376.1"/>
    <property type="molecule type" value="Genomic_DNA"/>
</dbReference>
<keyword evidence="2" id="KW-1185">Reference proteome</keyword>
<protein>
    <recommendedName>
        <fullName evidence="3">Lipocalin-like domain-containing protein</fullName>
    </recommendedName>
</protein>
<comment type="caution">
    <text evidence="1">The sequence shown here is derived from an EMBL/GenBank/DDBJ whole genome shotgun (WGS) entry which is preliminary data.</text>
</comment>
<dbReference type="Proteomes" id="UP001550210">
    <property type="component" value="Unassembled WGS sequence"/>
</dbReference>
<evidence type="ECO:0000313" key="2">
    <source>
        <dbReference type="Proteomes" id="UP001550210"/>
    </source>
</evidence>
<name>A0ABV2V6C8_9ACTN</name>
<organism evidence="1 2">
    <name type="scientific">Streptomyces ossamyceticus</name>
    <dbReference type="NCBI Taxonomy" id="249581"/>
    <lineage>
        <taxon>Bacteria</taxon>
        <taxon>Bacillati</taxon>
        <taxon>Actinomycetota</taxon>
        <taxon>Actinomycetes</taxon>
        <taxon>Kitasatosporales</taxon>
        <taxon>Streptomycetaceae</taxon>
        <taxon>Streptomyces</taxon>
    </lineage>
</organism>
<evidence type="ECO:0008006" key="3">
    <source>
        <dbReference type="Google" id="ProtNLM"/>
    </source>
</evidence>
<reference evidence="1 2" key="1">
    <citation type="submission" date="2024-06" db="EMBL/GenBank/DDBJ databases">
        <title>The Natural Products Discovery Center: Release of the First 8490 Sequenced Strains for Exploring Actinobacteria Biosynthetic Diversity.</title>
        <authorList>
            <person name="Kalkreuter E."/>
            <person name="Kautsar S.A."/>
            <person name="Yang D."/>
            <person name="Bader C.D."/>
            <person name="Teijaro C.N."/>
            <person name="Fluegel L."/>
            <person name="Davis C.M."/>
            <person name="Simpson J.R."/>
            <person name="Lauterbach L."/>
            <person name="Steele A.D."/>
            <person name="Gui C."/>
            <person name="Meng S."/>
            <person name="Li G."/>
            <person name="Viehrig K."/>
            <person name="Ye F."/>
            <person name="Su P."/>
            <person name="Kiefer A.F."/>
            <person name="Nichols A."/>
            <person name="Cepeda A.J."/>
            <person name="Yan W."/>
            <person name="Fan B."/>
            <person name="Jiang Y."/>
            <person name="Adhikari A."/>
            <person name="Zheng C.-J."/>
            <person name="Schuster L."/>
            <person name="Cowan T.M."/>
            <person name="Smanski M.J."/>
            <person name="Chevrette M.G."/>
            <person name="De Carvalho L.P.S."/>
            <person name="Shen B."/>
        </authorList>
    </citation>
    <scope>NUCLEOTIDE SEQUENCE [LARGE SCALE GENOMIC DNA]</scope>
    <source>
        <strain evidence="1 2">NPDC006434</strain>
    </source>
</reference>